<evidence type="ECO:0000313" key="2">
    <source>
        <dbReference type="EMBL" id="KAK3778883.1"/>
    </source>
</evidence>
<feature type="compositionally biased region" description="Polar residues" evidence="1">
    <location>
        <begin position="372"/>
        <end position="386"/>
    </location>
</feature>
<feature type="compositionally biased region" description="Low complexity" evidence="1">
    <location>
        <begin position="97"/>
        <end position="108"/>
    </location>
</feature>
<sequence length="1415" mass="153969">MGCSKPGSESASGLAFLIKPAHCILYPAGLNRRGRVIRQDIAALRTRVLSLLDLCGLKDGHVPRFHLEPTPVRYSDPHQALISAAMSSFQSGAPKPSVAAATVGSAASNTPSSHLTPQRPPRGRGAARMAGRGRHPDRRPRDTASYADMLIEQLLAAHANSPLTDSDTSPPSAEDASAAKAQAVVDLGQDPEAKENNNNNNNNKEEEKVVPLQLHFTSPPSSQMQNIPAFVEDTPLSHGPSLTCSESVSGKALTSVVPVNTTSGSTPELPTSDSSDSLDIPFASLFDRMENQNLVSDNVMHNASEFNISVNPASPDLPRAAYYSFPVQYSHSYARELEKIETAPQQNILPQNNDPQHLSPARPTPPEPCTPSLKTTAKTGDSQETPLFTFSEPLVVSLPPLAHRRKFDKSDLNINKNYKPHLRNKTANFDVEDSNKTSPSRPPIPPRRPMTDSKVGTFFVRSGEAEVGSLWVSSVARSASDEAVQRSEQLDDMALEASTKIGHNSPNNNTSWSFHDLAGMSSMVDDPPLTVNTDRANWLEKTRSSRDCYVTVRPKQTAPNVLEHVANSASKRRKVKDNITHSFQINSSIEDGSAPSKSARQRLFITPSSSPAQPLENLTGSSQRVRRKKRQSPAMRRLSQQKENNALSPAQDTRSPRRPLTDVYNIRLNESDLLTTSSNSLTHSSEVYAKSSSTSPDIPLISREEELLDRDAYYCDFTLDRQNKIDALSAKKLQPFHPVPSTAEKRYILRDPATKEILVRSVEGAESSPTSFAFPVPPSTVKPFKAITASPATSRHPNNQTFGSNVTPQVQSRRSRSVKTTSSNLDNHKSRSSHSSSHKSSALSHPSSRSSSRHRSPSQPRSSSSRSSRSSARRTCTTHPMASSTLIMEPESSSPEAESESIYTWSIDEDASSCNLEKSYIRSTSSKKKKKFKNDHVTPRPPTSVGRDSPKNGFDITAMVYRFDATLKRNKDLLSGRHTERCNMDLTTEACQIRRTVSREISVKNILAAAPSFIHSMDYSKITNSQDSEALSNVSSCQATTSSMFFNHAKASIQCSSNEPSQISNFRQLSYDSAANIRQISASAPILQSRDLNNDQEDASHSLVPSDTDTTPETSDLEERLAIPGKSSSSGSSTYTAARCRPREWKRSPAKALPEIHIESSQGKATAPPPPAEAVSGSLESHPEGEPVDQAAAQRNQDLLDSILTDSPKSVDSSGIFAPYNSYNSPVESVGSHNGYSSTVSSSVTSSDTNYNYNIHKSKAAGCTAPPPTPPHTRNNDREEMGGTSAVQSAVNTTSSTFIGEMPPLATRSEHDVEFKKPFAPAPHVNHAQLRPRTRNQGVTAEAGSASASSSTSATPRRPMSVRSDPLANQSVFAVPPGVLTGPPKIKDKKSLVRKFKKFSSHFYKKEKIKTLANL</sequence>
<feature type="compositionally biased region" description="Low complexity" evidence="1">
    <location>
        <begin position="857"/>
        <end position="874"/>
    </location>
</feature>
<feature type="compositionally biased region" description="Polar residues" evidence="1">
    <location>
        <begin position="790"/>
        <end position="805"/>
    </location>
</feature>
<feature type="region of interest" description="Disordered" evidence="1">
    <location>
        <begin position="1258"/>
        <end position="1284"/>
    </location>
</feature>
<organism evidence="2 3">
    <name type="scientific">Elysia crispata</name>
    <name type="common">lettuce slug</name>
    <dbReference type="NCBI Taxonomy" id="231223"/>
    <lineage>
        <taxon>Eukaryota</taxon>
        <taxon>Metazoa</taxon>
        <taxon>Spiralia</taxon>
        <taxon>Lophotrochozoa</taxon>
        <taxon>Mollusca</taxon>
        <taxon>Gastropoda</taxon>
        <taxon>Heterobranchia</taxon>
        <taxon>Euthyneura</taxon>
        <taxon>Panpulmonata</taxon>
        <taxon>Sacoglossa</taxon>
        <taxon>Placobranchoidea</taxon>
        <taxon>Plakobranchidae</taxon>
        <taxon>Elysia</taxon>
    </lineage>
</organism>
<proteinExistence type="predicted"/>
<name>A0AAE1A068_9GAST</name>
<gene>
    <name evidence="2" type="ORF">RRG08_013147</name>
</gene>
<accession>A0AAE1A068</accession>
<dbReference type="EMBL" id="JAWDGP010002895">
    <property type="protein sequence ID" value="KAK3778883.1"/>
    <property type="molecule type" value="Genomic_DNA"/>
</dbReference>
<feature type="region of interest" description="Disordered" evidence="1">
    <location>
        <begin position="93"/>
        <end position="141"/>
    </location>
</feature>
<feature type="region of interest" description="Disordered" evidence="1">
    <location>
        <begin position="161"/>
        <end position="181"/>
    </location>
</feature>
<feature type="compositionally biased region" description="Low complexity" evidence="1">
    <location>
        <begin position="833"/>
        <end position="850"/>
    </location>
</feature>
<feature type="region of interest" description="Disordered" evidence="1">
    <location>
        <begin position="1093"/>
        <end position="1189"/>
    </location>
</feature>
<feature type="compositionally biased region" description="Polar residues" evidence="1">
    <location>
        <begin position="875"/>
        <end position="886"/>
    </location>
</feature>
<feature type="region of interest" description="Disordered" evidence="1">
    <location>
        <begin position="345"/>
        <end position="386"/>
    </location>
</feature>
<feature type="region of interest" description="Disordered" evidence="1">
    <location>
        <begin position="606"/>
        <end position="664"/>
    </location>
</feature>
<feature type="region of interest" description="Disordered" evidence="1">
    <location>
        <begin position="423"/>
        <end position="452"/>
    </location>
</feature>
<feature type="compositionally biased region" description="Low complexity" evidence="1">
    <location>
        <begin position="806"/>
        <end position="823"/>
    </location>
</feature>
<protein>
    <submittedName>
        <fullName evidence="2">Uncharacterized protein</fullName>
    </submittedName>
</protein>
<feature type="region of interest" description="Disordered" evidence="1">
    <location>
        <begin position="1321"/>
        <end position="1386"/>
    </location>
</feature>
<feature type="region of interest" description="Disordered" evidence="1">
    <location>
        <begin position="790"/>
        <end position="900"/>
    </location>
</feature>
<feature type="compositionally biased region" description="Low complexity" evidence="1">
    <location>
        <begin position="1105"/>
        <end position="1114"/>
    </location>
</feature>
<keyword evidence="3" id="KW-1185">Reference proteome</keyword>
<evidence type="ECO:0000256" key="1">
    <source>
        <dbReference type="SAM" id="MobiDB-lite"/>
    </source>
</evidence>
<reference evidence="2" key="1">
    <citation type="journal article" date="2023" name="G3 (Bethesda)">
        <title>A reference genome for the long-term kleptoplast-retaining sea slug Elysia crispata morphotype clarki.</title>
        <authorList>
            <person name="Eastman K.E."/>
            <person name="Pendleton A.L."/>
            <person name="Shaikh M.A."/>
            <person name="Suttiyut T."/>
            <person name="Ogas R."/>
            <person name="Tomko P."/>
            <person name="Gavelis G."/>
            <person name="Widhalm J.R."/>
            <person name="Wisecaver J.H."/>
        </authorList>
    </citation>
    <scope>NUCLEOTIDE SEQUENCE</scope>
    <source>
        <strain evidence="2">ECLA1</strain>
    </source>
</reference>
<evidence type="ECO:0000313" key="3">
    <source>
        <dbReference type="Proteomes" id="UP001283361"/>
    </source>
</evidence>
<feature type="compositionally biased region" description="Polar residues" evidence="1">
    <location>
        <begin position="641"/>
        <end position="653"/>
    </location>
</feature>
<dbReference type="Proteomes" id="UP001283361">
    <property type="component" value="Unassembled WGS sequence"/>
</dbReference>
<feature type="compositionally biased region" description="Low complexity" evidence="1">
    <location>
        <begin position="1340"/>
        <end position="1355"/>
    </location>
</feature>
<comment type="caution">
    <text evidence="2">The sequence shown here is derived from an EMBL/GenBank/DDBJ whole genome shotgun (WGS) entry which is preliminary data.</text>
</comment>
<feature type="compositionally biased region" description="Polar residues" evidence="1">
    <location>
        <begin position="345"/>
        <end position="356"/>
    </location>
</feature>
<feature type="compositionally biased region" description="Polar residues" evidence="1">
    <location>
        <begin position="606"/>
        <end position="620"/>
    </location>
</feature>
<feature type="region of interest" description="Disordered" evidence="1">
    <location>
        <begin position="925"/>
        <end position="951"/>
    </location>
</feature>